<dbReference type="AlphaFoldDB" id="A0A849B3G8"/>
<organism evidence="3 4">
    <name type="scientific">Cupriavidus gilardii</name>
    <dbReference type="NCBI Taxonomy" id="82541"/>
    <lineage>
        <taxon>Bacteria</taxon>
        <taxon>Pseudomonadati</taxon>
        <taxon>Pseudomonadota</taxon>
        <taxon>Betaproteobacteria</taxon>
        <taxon>Burkholderiales</taxon>
        <taxon>Burkholderiaceae</taxon>
        <taxon>Cupriavidus</taxon>
    </lineage>
</organism>
<dbReference type="Pfam" id="PF00534">
    <property type="entry name" value="Glycos_transf_1"/>
    <property type="match status" value="1"/>
</dbReference>
<dbReference type="EMBL" id="JABEMD010000002">
    <property type="protein sequence ID" value="NNH09712.1"/>
    <property type="molecule type" value="Genomic_DNA"/>
</dbReference>
<proteinExistence type="predicted"/>
<gene>
    <name evidence="3" type="ORF">HLB16_02300</name>
</gene>
<reference evidence="3 4" key="1">
    <citation type="submission" date="2020-05" db="EMBL/GenBank/DDBJ databases">
        <title>MicrobeNet Type strains.</title>
        <authorList>
            <person name="Nicholson A.C."/>
        </authorList>
    </citation>
    <scope>NUCLEOTIDE SEQUENCE [LARGE SCALE GENOMIC DNA]</scope>
    <source>
        <strain evidence="3 4">ATCC 700815</strain>
    </source>
</reference>
<dbReference type="GO" id="GO:0016757">
    <property type="term" value="F:glycosyltransferase activity"/>
    <property type="evidence" value="ECO:0007669"/>
    <property type="project" value="InterPro"/>
</dbReference>
<name>A0A849B3G8_9BURK</name>
<dbReference type="Proteomes" id="UP000542973">
    <property type="component" value="Unassembled WGS sequence"/>
</dbReference>
<evidence type="ECO:0000259" key="2">
    <source>
        <dbReference type="Pfam" id="PF00534"/>
    </source>
</evidence>
<keyword evidence="1 3" id="KW-0808">Transferase</keyword>
<dbReference type="PANTHER" id="PTHR46401:SF2">
    <property type="entry name" value="GLYCOSYLTRANSFERASE WBBK-RELATED"/>
    <property type="match status" value="1"/>
</dbReference>
<dbReference type="RefSeq" id="WP_053821183.1">
    <property type="nucleotide sequence ID" value="NZ_BAAAEB010000007.1"/>
</dbReference>
<dbReference type="InterPro" id="IPR001296">
    <property type="entry name" value="Glyco_trans_1"/>
</dbReference>
<sequence>MTLFIAAPDIHIGDAVGNHCLGIARAAERLGIPARACAKHFTGDVEPLDMLFEQIQPQDTLLVSYSIYDPMLERLLALGNRKLCYFHGVTEPELLREFEPVTADLCARSLEQYPLLRQFDLVMANSRLTAASLAPHLRADEILVIPPVWPDMPLFRHVPAGRADRTGPLTLLVVGRVVPHKRVEDAIEILAMVRESGVDAKLEIVGSAPNGVYLAFLSERAAQCGVAEHVEITGMIDDESLFARFDRAGAMLSVSQHEGFCVPVLEAMHLGVPTFVRSGTAASEVGADATVSFDRLEEARTAILQMHRDPGRRAAMIEAGKRRAAAVLAQADDKALAAVLSVPRQANNF</sequence>
<comment type="caution">
    <text evidence="3">The sequence shown here is derived from an EMBL/GenBank/DDBJ whole genome shotgun (WGS) entry which is preliminary data.</text>
</comment>
<evidence type="ECO:0000313" key="4">
    <source>
        <dbReference type="Proteomes" id="UP000542973"/>
    </source>
</evidence>
<protein>
    <submittedName>
        <fullName evidence="3">Glycosyltransferase</fullName>
    </submittedName>
</protein>
<evidence type="ECO:0000313" key="3">
    <source>
        <dbReference type="EMBL" id="NNH09712.1"/>
    </source>
</evidence>
<evidence type="ECO:0000256" key="1">
    <source>
        <dbReference type="ARBA" id="ARBA00022679"/>
    </source>
</evidence>
<dbReference type="Gene3D" id="3.40.50.2000">
    <property type="entry name" value="Glycogen Phosphorylase B"/>
    <property type="match status" value="2"/>
</dbReference>
<dbReference type="GO" id="GO:0009103">
    <property type="term" value="P:lipopolysaccharide biosynthetic process"/>
    <property type="evidence" value="ECO:0007669"/>
    <property type="project" value="TreeGrafter"/>
</dbReference>
<accession>A0A849B3G8</accession>
<dbReference type="SUPFAM" id="SSF53756">
    <property type="entry name" value="UDP-Glycosyltransferase/glycogen phosphorylase"/>
    <property type="match status" value="1"/>
</dbReference>
<feature type="domain" description="Glycosyl transferase family 1" evidence="2">
    <location>
        <begin position="166"/>
        <end position="322"/>
    </location>
</feature>
<dbReference type="PANTHER" id="PTHR46401">
    <property type="entry name" value="GLYCOSYLTRANSFERASE WBBK-RELATED"/>
    <property type="match status" value="1"/>
</dbReference>